<comment type="caution">
    <text evidence="1">The sequence shown here is derived from an EMBL/GenBank/DDBJ whole genome shotgun (WGS) entry which is preliminary data.</text>
</comment>
<evidence type="ECO:0000313" key="1">
    <source>
        <dbReference type="EMBL" id="PRQ42860.1"/>
    </source>
</evidence>
<accession>A0A2P6R8V5</accession>
<gene>
    <name evidence="1" type="ORF">RchiOBHm_Chr3g0462221</name>
</gene>
<dbReference type="Proteomes" id="UP000238479">
    <property type="component" value="Chromosome 3"/>
</dbReference>
<evidence type="ECO:0000313" key="2">
    <source>
        <dbReference type="Proteomes" id="UP000238479"/>
    </source>
</evidence>
<proteinExistence type="predicted"/>
<dbReference type="Gramene" id="PRQ42860">
    <property type="protein sequence ID" value="PRQ42860"/>
    <property type="gene ID" value="RchiOBHm_Chr3g0462221"/>
</dbReference>
<protein>
    <submittedName>
        <fullName evidence="1">Uncharacterized protein</fullName>
    </submittedName>
</protein>
<dbReference type="EMBL" id="PDCK01000041">
    <property type="protein sequence ID" value="PRQ42860.1"/>
    <property type="molecule type" value="Genomic_DNA"/>
</dbReference>
<dbReference type="AlphaFoldDB" id="A0A2P6R8V5"/>
<reference evidence="1 2" key="1">
    <citation type="journal article" date="2018" name="Nat. Genet.">
        <title>The Rosa genome provides new insights in the design of modern roses.</title>
        <authorList>
            <person name="Bendahmane M."/>
        </authorList>
    </citation>
    <scope>NUCLEOTIDE SEQUENCE [LARGE SCALE GENOMIC DNA]</scope>
    <source>
        <strain evidence="2">cv. Old Blush</strain>
    </source>
</reference>
<sequence>MPYSEHFKQYQYYYLGSLKVDIVTVNGNDLFLFLIFSLVTENLQQKFFLGNDGHVSCIHN</sequence>
<organism evidence="1 2">
    <name type="scientific">Rosa chinensis</name>
    <name type="common">China rose</name>
    <dbReference type="NCBI Taxonomy" id="74649"/>
    <lineage>
        <taxon>Eukaryota</taxon>
        <taxon>Viridiplantae</taxon>
        <taxon>Streptophyta</taxon>
        <taxon>Embryophyta</taxon>
        <taxon>Tracheophyta</taxon>
        <taxon>Spermatophyta</taxon>
        <taxon>Magnoliopsida</taxon>
        <taxon>eudicotyledons</taxon>
        <taxon>Gunneridae</taxon>
        <taxon>Pentapetalae</taxon>
        <taxon>rosids</taxon>
        <taxon>fabids</taxon>
        <taxon>Rosales</taxon>
        <taxon>Rosaceae</taxon>
        <taxon>Rosoideae</taxon>
        <taxon>Rosoideae incertae sedis</taxon>
        <taxon>Rosa</taxon>
    </lineage>
</organism>
<name>A0A2P6R8V5_ROSCH</name>
<keyword evidence="2" id="KW-1185">Reference proteome</keyword>